<gene>
    <name evidence="1" type="ORF">DQG23_30625</name>
</gene>
<dbReference type="EMBL" id="QMFB01000024">
    <property type="protein sequence ID" value="RAV15354.1"/>
    <property type="molecule type" value="Genomic_DNA"/>
</dbReference>
<dbReference type="Gene3D" id="3.40.50.720">
    <property type="entry name" value="NAD(P)-binding Rossmann-like Domain"/>
    <property type="match status" value="1"/>
</dbReference>
<accession>A0A329M610</accession>
<proteinExistence type="predicted"/>
<dbReference type="RefSeq" id="WP_113034839.1">
    <property type="nucleotide sequence ID" value="NZ_QMFB01000024.1"/>
</dbReference>
<dbReference type="InterPro" id="IPR036291">
    <property type="entry name" value="NAD(P)-bd_dom_sf"/>
</dbReference>
<evidence type="ECO:0000313" key="1">
    <source>
        <dbReference type="EMBL" id="RAV15354.1"/>
    </source>
</evidence>
<dbReference type="Pfam" id="PF00106">
    <property type="entry name" value="adh_short"/>
    <property type="match status" value="1"/>
</dbReference>
<keyword evidence="2" id="KW-1185">Reference proteome</keyword>
<evidence type="ECO:0000313" key="2">
    <source>
        <dbReference type="Proteomes" id="UP000250369"/>
    </source>
</evidence>
<dbReference type="PANTHER" id="PTHR44147:SF2">
    <property type="entry name" value="DEHYDROGENASE_REDUCTASE SDR FAMILY MEMBER 1"/>
    <property type="match status" value="1"/>
</dbReference>
<name>A0A329M610_9BACL</name>
<dbReference type="InterPro" id="IPR002347">
    <property type="entry name" value="SDR_fam"/>
</dbReference>
<dbReference type="OrthoDB" id="63584at2"/>
<dbReference type="SUPFAM" id="SSF51735">
    <property type="entry name" value="NAD(P)-binding Rossmann-fold domains"/>
    <property type="match status" value="1"/>
</dbReference>
<dbReference type="AlphaFoldDB" id="A0A329M610"/>
<reference evidence="1 2" key="1">
    <citation type="journal article" date="2009" name="Int. J. Syst. Evol. Microbiol.">
        <title>Paenibacillus contaminans sp. nov., isolated from a contaminated laboratory plate.</title>
        <authorList>
            <person name="Chou J.H."/>
            <person name="Lee J.H."/>
            <person name="Lin M.C."/>
            <person name="Chang P.S."/>
            <person name="Arun A.B."/>
            <person name="Young C.C."/>
            <person name="Chen W.M."/>
        </authorList>
    </citation>
    <scope>NUCLEOTIDE SEQUENCE [LARGE SCALE GENOMIC DNA]</scope>
    <source>
        <strain evidence="1 2">CKOBP-6</strain>
    </source>
</reference>
<dbReference type="NCBIfam" id="NF006159">
    <property type="entry name" value="PRK08303.1"/>
    <property type="match status" value="1"/>
</dbReference>
<sequence length="290" mass="31278">MTKLLGKVAVVAGGTRGAGRGIAAALGSEGATVYVTGRSVRGQASAMKRTETIEETAELVTANGGKGIPVRVDHTVEEEVKWLFERVNREQNGQLDLLVNDIWGGDPLCTWGKSFWEQSLPDGLQMQRQAVHAHIMTSYYGAPLMIANKSGLIIEITDGVDYKYRGNLYYSLAKVSAIHLAEAMAEELRPHGVTALALTPGFLRSEAMLDHFGVTEANWRDAAVQDPHFIASETTAYIGSAVAALAGDPNIAAKAGKATSTWELSDEYGFIDADGSRPHWGRYFAEHIGD</sequence>
<comment type="caution">
    <text evidence="1">The sequence shown here is derived from an EMBL/GenBank/DDBJ whole genome shotgun (WGS) entry which is preliminary data.</text>
</comment>
<dbReference type="PRINTS" id="PR00081">
    <property type="entry name" value="GDHRDH"/>
</dbReference>
<dbReference type="PANTHER" id="PTHR44147">
    <property type="entry name" value="DEHYDROGENASE/REDUCTASE SDR FAMILY MEMBER 1"/>
    <property type="match status" value="1"/>
</dbReference>
<organism evidence="1 2">
    <name type="scientific">Paenibacillus contaminans</name>
    <dbReference type="NCBI Taxonomy" id="450362"/>
    <lineage>
        <taxon>Bacteria</taxon>
        <taxon>Bacillati</taxon>
        <taxon>Bacillota</taxon>
        <taxon>Bacilli</taxon>
        <taxon>Bacillales</taxon>
        <taxon>Paenibacillaceae</taxon>
        <taxon>Paenibacillus</taxon>
    </lineage>
</organism>
<protein>
    <submittedName>
        <fullName evidence="1">Short-chain dehydrogenase</fullName>
    </submittedName>
</protein>
<dbReference type="Proteomes" id="UP000250369">
    <property type="component" value="Unassembled WGS sequence"/>
</dbReference>